<accession>A0A8S5VGL4</accession>
<evidence type="ECO:0000313" key="1">
    <source>
        <dbReference type="EMBL" id="DAG05921.1"/>
    </source>
</evidence>
<dbReference type="EMBL" id="BK016265">
    <property type="protein sequence ID" value="DAG05921.1"/>
    <property type="molecule type" value="Genomic_DNA"/>
</dbReference>
<proteinExistence type="predicted"/>
<sequence>MIDRDYDNFLNIKVGINGNNMDIEIFTQERVSKSKLRFNLQKYEHTATYSDIIKFFQSDELKKIIFENISKTIKGESK</sequence>
<organism evidence="1">
    <name type="scientific">Myoviridae sp. ctkfK18</name>
    <dbReference type="NCBI Taxonomy" id="2825165"/>
    <lineage>
        <taxon>Viruses</taxon>
        <taxon>Duplodnaviria</taxon>
        <taxon>Heunggongvirae</taxon>
        <taxon>Uroviricota</taxon>
        <taxon>Caudoviricetes</taxon>
    </lineage>
</organism>
<name>A0A8S5VGL4_9CAUD</name>
<reference evidence="1" key="1">
    <citation type="journal article" date="2021" name="Proc. Natl. Acad. Sci. U.S.A.">
        <title>A Catalog of Tens of Thousands of Viruses from Human Metagenomes Reveals Hidden Associations with Chronic Diseases.</title>
        <authorList>
            <person name="Tisza M.J."/>
            <person name="Buck C.B."/>
        </authorList>
    </citation>
    <scope>NUCLEOTIDE SEQUENCE</scope>
    <source>
        <strain evidence="1">CtkfK18</strain>
    </source>
</reference>
<protein>
    <submittedName>
        <fullName evidence="1">Uncharacterized protein</fullName>
    </submittedName>
</protein>